<protein>
    <submittedName>
        <fullName evidence="1">Uncharacterized protein</fullName>
    </submittedName>
</protein>
<dbReference type="EMBL" id="MU003494">
    <property type="protein sequence ID" value="KAF2476724.1"/>
    <property type="molecule type" value="Genomic_DNA"/>
</dbReference>
<keyword evidence="2" id="KW-1185">Reference proteome</keyword>
<comment type="caution">
    <text evidence="1">The sequence shown here is derived from an EMBL/GenBank/DDBJ whole genome shotgun (WGS) entry which is preliminary data.</text>
</comment>
<evidence type="ECO:0000313" key="2">
    <source>
        <dbReference type="Proteomes" id="UP000799755"/>
    </source>
</evidence>
<dbReference type="Proteomes" id="UP000799755">
    <property type="component" value="Unassembled WGS sequence"/>
</dbReference>
<accession>A0ACB6RBV1</accession>
<name>A0ACB6RBV1_9PLEO</name>
<gene>
    <name evidence="1" type="ORF">BDR25DRAFT_210587</name>
</gene>
<proteinExistence type="predicted"/>
<reference evidence="1" key="1">
    <citation type="journal article" date="2020" name="Stud. Mycol.">
        <title>101 Dothideomycetes genomes: a test case for predicting lifestyles and emergence of pathogens.</title>
        <authorList>
            <person name="Haridas S."/>
            <person name="Albert R."/>
            <person name="Binder M."/>
            <person name="Bloem J."/>
            <person name="Labutti K."/>
            <person name="Salamov A."/>
            <person name="Andreopoulos B."/>
            <person name="Baker S."/>
            <person name="Barry K."/>
            <person name="Bills G."/>
            <person name="Bluhm B."/>
            <person name="Cannon C."/>
            <person name="Castanera R."/>
            <person name="Culley D."/>
            <person name="Daum C."/>
            <person name="Ezra D."/>
            <person name="Gonzalez J."/>
            <person name="Henrissat B."/>
            <person name="Kuo A."/>
            <person name="Liang C."/>
            <person name="Lipzen A."/>
            <person name="Lutzoni F."/>
            <person name="Magnuson J."/>
            <person name="Mondo S."/>
            <person name="Nolan M."/>
            <person name="Ohm R."/>
            <person name="Pangilinan J."/>
            <person name="Park H.-J."/>
            <person name="Ramirez L."/>
            <person name="Alfaro M."/>
            <person name="Sun H."/>
            <person name="Tritt A."/>
            <person name="Yoshinaga Y."/>
            <person name="Zwiers L.-H."/>
            <person name="Turgeon B."/>
            <person name="Goodwin S."/>
            <person name="Spatafora J."/>
            <person name="Crous P."/>
            <person name="Grigoriev I."/>
        </authorList>
    </citation>
    <scope>NUCLEOTIDE SEQUENCE</scope>
    <source>
        <strain evidence="1">ATCC 200398</strain>
    </source>
</reference>
<evidence type="ECO:0000313" key="1">
    <source>
        <dbReference type="EMBL" id="KAF2476724.1"/>
    </source>
</evidence>
<organism evidence="1 2">
    <name type="scientific">Lindgomyces ingoldianus</name>
    <dbReference type="NCBI Taxonomy" id="673940"/>
    <lineage>
        <taxon>Eukaryota</taxon>
        <taxon>Fungi</taxon>
        <taxon>Dikarya</taxon>
        <taxon>Ascomycota</taxon>
        <taxon>Pezizomycotina</taxon>
        <taxon>Dothideomycetes</taxon>
        <taxon>Pleosporomycetidae</taxon>
        <taxon>Pleosporales</taxon>
        <taxon>Lindgomycetaceae</taxon>
        <taxon>Lindgomyces</taxon>
    </lineage>
</organism>
<sequence>MLFTTYSLFLATASISFAHPTPYKPAIADVDILQYALALEHLEDKFYREGLANFTLQHFMEAGFNETFYDNLKEVSYDETTHVSFLTSALKAANATPVAECTYSFGVTSVASFIATASILEGVGVSAYLGAAASIVNKDYLTAAGSILTIESRHSSYLRAAQKQSSFPQAFDAPLGFNEVYTLAAPFITSCPEGNGKLPVKAFPMLALEASITNVTTNSTIVLDTKGSTLRLPSNSEHVNWYAAWISVTGPTFTPATLTGNNDMFKTTVPSGFHGQSYVLITGKKGCMTDDCVIAGPAIVEVSGANGIM</sequence>